<dbReference type="InterPro" id="IPR024078">
    <property type="entry name" value="LmbE-like_dom_sf"/>
</dbReference>
<protein>
    <submittedName>
        <fullName evidence="1">PIG-L family deacetylase</fullName>
        <ecNumber evidence="1">3.5.1.-</ecNumber>
    </submittedName>
</protein>
<keyword evidence="1" id="KW-0378">Hydrolase</keyword>
<dbReference type="EMBL" id="JAUFQS010000047">
    <property type="protein sequence ID" value="MDN3690212.1"/>
    <property type="molecule type" value="Genomic_DNA"/>
</dbReference>
<dbReference type="PANTHER" id="PTHR12993">
    <property type="entry name" value="N-ACETYLGLUCOSAMINYL-PHOSPHATIDYLINOSITOL DE-N-ACETYLASE-RELATED"/>
    <property type="match status" value="1"/>
</dbReference>
<name>A0ABT8CCT2_9BACT</name>
<dbReference type="GO" id="GO:0016787">
    <property type="term" value="F:hydrolase activity"/>
    <property type="evidence" value="ECO:0007669"/>
    <property type="project" value="UniProtKB-KW"/>
</dbReference>
<organism evidence="1 2">
    <name type="scientific">Cyclobacterium jeungdonense</name>
    <dbReference type="NCBI Taxonomy" id="708087"/>
    <lineage>
        <taxon>Bacteria</taxon>
        <taxon>Pseudomonadati</taxon>
        <taxon>Bacteroidota</taxon>
        <taxon>Cytophagia</taxon>
        <taxon>Cytophagales</taxon>
        <taxon>Cyclobacteriaceae</taxon>
        <taxon>Cyclobacterium</taxon>
    </lineage>
</organism>
<dbReference type="PANTHER" id="PTHR12993:SF11">
    <property type="entry name" value="N-ACETYLGLUCOSAMINYL-PHOSPHATIDYLINOSITOL DE-N-ACETYLASE"/>
    <property type="match status" value="1"/>
</dbReference>
<dbReference type="InterPro" id="IPR029062">
    <property type="entry name" value="Class_I_gatase-like"/>
</dbReference>
<dbReference type="Proteomes" id="UP001236663">
    <property type="component" value="Unassembled WGS sequence"/>
</dbReference>
<dbReference type="SUPFAM" id="SSF102588">
    <property type="entry name" value="LmbE-like"/>
    <property type="match status" value="1"/>
</dbReference>
<dbReference type="EC" id="3.5.1.-" evidence="1"/>
<evidence type="ECO:0000313" key="1">
    <source>
        <dbReference type="EMBL" id="MDN3690212.1"/>
    </source>
</evidence>
<reference evidence="2" key="1">
    <citation type="journal article" date="2019" name="Int. J. Syst. Evol. Microbiol.">
        <title>The Global Catalogue of Microorganisms (GCM) 10K type strain sequencing project: providing services to taxonomists for standard genome sequencing and annotation.</title>
        <authorList>
            <consortium name="The Broad Institute Genomics Platform"/>
            <consortium name="The Broad Institute Genome Sequencing Center for Infectious Disease"/>
            <person name="Wu L."/>
            <person name="Ma J."/>
        </authorList>
    </citation>
    <scope>NUCLEOTIDE SEQUENCE [LARGE SCALE GENOMIC DNA]</scope>
    <source>
        <strain evidence="2">CECT 7706</strain>
    </source>
</reference>
<dbReference type="RefSeq" id="WP_163383282.1">
    <property type="nucleotide sequence ID" value="NZ_JAUFQS010000047.1"/>
</dbReference>
<dbReference type="Gene3D" id="3.40.50.10320">
    <property type="entry name" value="LmbE-like"/>
    <property type="match status" value="1"/>
</dbReference>
<dbReference type="Pfam" id="PF02585">
    <property type="entry name" value="PIG-L"/>
    <property type="match status" value="1"/>
</dbReference>
<accession>A0ABT8CCT2</accession>
<gene>
    <name evidence="1" type="ORF">QWZ15_20490</name>
</gene>
<comment type="caution">
    <text evidence="1">The sequence shown here is derived from an EMBL/GenBank/DDBJ whole genome shotgun (WGS) entry which is preliminary data.</text>
</comment>
<dbReference type="SUPFAM" id="SSF52317">
    <property type="entry name" value="Class I glutamine amidotransferase-like"/>
    <property type="match status" value="1"/>
</dbReference>
<keyword evidence="2" id="KW-1185">Reference proteome</keyword>
<evidence type="ECO:0000313" key="2">
    <source>
        <dbReference type="Proteomes" id="UP001236663"/>
    </source>
</evidence>
<proteinExistence type="predicted"/>
<sequence length="827" mass="93292">MIPTPTRLFSTVFLFVLGLFPGFCSFTSAQSSSEIYHDLLKLKETKRVLYLAAHPDDENTRLIAYLANAEHAEVGYLSLTRGGGGQNLIGKELGIELGMIRTQELLKARETDGGRQFFSRAIDFGYSRNPDETLSNWDRNKLLSDLVWVIRNFQPDLLITRFNTIPGTTHGHHTTSAILAGEAFVLSGNANAFPEQLKWVEPWSAKRIFWNAYNWGAQYEPKPGIPYHTFPVGAFNSLLGTSYSQIAADSRTMHKSQGFGSTASIGESKDFIEFVAGAPFENDPFEGIPDRWRNLDKGAEIKNSIEILLDTFDFANPGNNLPRLLEIKAQLNQVQESLPWVKEKQNQLERIILDVLGWKALFLADKELSYPSDQIQGKLIVNLPGEQGVQLEEFEVLDSVYELEGKVADNQPFEWEHELQIPATHPISQPYWLKSPPKENLYIVESQQAIGKPFNDPAVSGTLRFRIKDQLFKVNIPLQYRYNDQVNGEIIQPFTVVPKISLSIDQENVFLLGKQEANIGVTLAFEEELEEGTLGISGLGRDDYSVVERIEDRANNRIYFNLALTNPNGEARSSHTVFYKTQEGRIYDQGKKRIEHPHIPNLTYFPQASFNLIRLNMDMRSQTIGYIPGAGDDIPEVLRNLGYTVEILENSNMGPAIFSNYSTLIVGIRAFNVNQNLANQTAALMDYVKEGGNLIVQYNTSSPLLSREFGPYPLELSRDRITVEESPVKILLKEHPVMNFPNEISESDFKGWVQERGLYFPGNWDDRYQTPLEMQDPNEPPTRGSLLVSSYGSGHYTYSGISWFRLLPAGVPGAIKLFVNLIEQGNE</sequence>
<dbReference type="InterPro" id="IPR003737">
    <property type="entry name" value="GlcNAc_PI_deacetylase-related"/>
</dbReference>